<proteinExistence type="predicted"/>
<dbReference type="Proteomes" id="UP001157946">
    <property type="component" value="Unassembled WGS sequence"/>
</dbReference>
<accession>A0AA45WI84</accession>
<evidence type="ECO:0000259" key="1">
    <source>
        <dbReference type="Pfam" id="PF03848"/>
    </source>
</evidence>
<feature type="domain" description="Tellurite resistance methyltransferase TehB-like" evidence="1">
    <location>
        <begin position="49"/>
        <end position="151"/>
    </location>
</feature>
<dbReference type="SUPFAM" id="SSF53335">
    <property type="entry name" value="S-adenosyl-L-methionine-dependent methyltransferases"/>
    <property type="match status" value="1"/>
</dbReference>
<protein>
    <submittedName>
        <fullName evidence="2">Tellurite resistance protein TehB</fullName>
    </submittedName>
</protein>
<dbReference type="InterPro" id="IPR029063">
    <property type="entry name" value="SAM-dependent_MTases_sf"/>
</dbReference>
<dbReference type="CDD" id="cd02440">
    <property type="entry name" value="AdoMet_MTases"/>
    <property type="match status" value="1"/>
</dbReference>
<evidence type="ECO:0000313" key="3">
    <source>
        <dbReference type="Proteomes" id="UP001157946"/>
    </source>
</evidence>
<dbReference type="Gene3D" id="3.40.50.150">
    <property type="entry name" value="Vaccinia Virus protein VP39"/>
    <property type="match status" value="1"/>
</dbReference>
<gene>
    <name evidence="2" type="ORF">SAMN06265361_10158</name>
</gene>
<keyword evidence="3" id="KW-1185">Reference proteome</keyword>
<dbReference type="AlphaFoldDB" id="A0AA45WI84"/>
<dbReference type="InterPro" id="IPR015985">
    <property type="entry name" value="TehB-like_dom"/>
</dbReference>
<sequence>MRIIRPQSSVKSFYDHVLKNQIPIEENLTGCITPDFQRILDTYESEIGLRAIDLGYGYGNYSIALAQKGFKVTAVDYVAPDYFKERLQSTAGKENITIIERDLNLFEPKGEYDVVVCKDVFHFLRRSKVEELLNVLIEKTNKKGWHYIVIFTDIWRKSNDGNEIVIENEARFTSDYLVDLVNYFYRNWKVNLKIEEYREKDRSGKEDSFYFKANRVTIMANNI</sequence>
<evidence type="ECO:0000313" key="2">
    <source>
        <dbReference type="EMBL" id="SMP00282.1"/>
    </source>
</evidence>
<dbReference type="RefSeq" id="WP_102991498.1">
    <property type="nucleotide sequence ID" value="NZ_FXTU01000001.1"/>
</dbReference>
<dbReference type="EMBL" id="FXTU01000001">
    <property type="protein sequence ID" value="SMP00282.1"/>
    <property type="molecule type" value="Genomic_DNA"/>
</dbReference>
<dbReference type="Pfam" id="PF03848">
    <property type="entry name" value="TehB"/>
    <property type="match status" value="1"/>
</dbReference>
<name>A0AA45WI84_9BACL</name>
<organism evidence="2 3">
    <name type="scientific">Laceyella tengchongensis</name>
    <dbReference type="NCBI Taxonomy" id="574699"/>
    <lineage>
        <taxon>Bacteria</taxon>
        <taxon>Bacillati</taxon>
        <taxon>Bacillota</taxon>
        <taxon>Bacilli</taxon>
        <taxon>Bacillales</taxon>
        <taxon>Thermoactinomycetaceae</taxon>
        <taxon>Laceyella</taxon>
    </lineage>
</organism>
<reference evidence="2" key="1">
    <citation type="submission" date="2017-05" db="EMBL/GenBank/DDBJ databases">
        <authorList>
            <person name="Varghese N."/>
            <person name="Submissions S."/>
        </authorList>
    </citation>
    <scope>NUCLEOTIDE SEQUENCE</scope>
    <source>
        <strain evidence="2">DSM 45262</strain>
    </source>
</reference>
<comment type="caution">
    <text evidence="2">The sequence shown here is derived from an EMBL/GenBank/DDBJ whole genome shotgun (WGS) entry which is preliminary data.</text>
</comment>